<feature type="compositionally biased region" description="Basic and acidic residues" evidence="8">
    <location>
        <begin position="20"/>
        <end position="40"/>
    </location>
</feature>
<evidence type="ECO:0000256" key="1">
    <source>
        <dbReference type="ARBA" id="ARBA00004370"/>
    </source>
</evidence>
<dbReference type="InterPro" id="IPR050487">
    <property type="entry name" value="FtsQ_DivIB"/>
</dbReference>
<dbReference type="InterPro" id="IPR034746">
    <property type="entry name" value="POTRA"/>
</dbReference>
<comment type="caution">
    <text evidence="11">The sequence shown here is derived from an EMBL/GenBank/DDBJ whole genome shotgun (WGS) entry which is preliminary data.</text>
</comment>
<evidence type="ECO:0000256" key="4">
    <source>
        <dbReference type="ARBA" id="ARBA00022692"/>
    </source>
</evidence>
<evidence type="ECO:0000256" key="2">
    <source>
        <dbReference type="ARBA" id="ARBA00022475"/>
    </source>
</evidence>
<feature type="domain" description="POTRA" evidence="10">
    <location>
        <begin position="145"/>
        <end position="213"/>
    </location>
</feature>
<dbReference type="InterPro" id="IPR005548">
    <property type="entry name" value="Cell_div_FtsQ/DivIB_C"/>
</dbReference>
<evidence type="ECO:0000256" key="3">
    <source>
        <dbReference type="ARBA" id="ARBA00022618"/>
    </source>
</evidence>
<keyword evidence="5 9" id="KW-1133">Transmembrane helix</keyword>
<feature type="region of interest" description="Disordered" evidence="8">
    <location>
        <begin position="321"/>
        <end position="341"/>
    </location>
</feature>
<evidence type="ECO:0000313" key="11">
    <source>
        <dbReference type="EMBL" id="GAA2107674.1"/>
    </source>
</evidence>
<dbReference type="Proteomes" id="UP001500166">
    <property type="component" value="Unassembled WGS sequence"/>
</dbReference>
<evidence type="ECO:0000256" key="6">
    <source>
        <dbReference type="ARBA" id="ARBA00023136"/>
    </source>
</evidence>
<accession>A0ABN2X981</accession>
<keyword evidence="6 9" id="KW-0472">Membrane</keyword>
<feature type="region of interest" description="Disordered" evidence="8">
    <location>
        <begin position="1"/>
        <end position="112"/>
    </location>
</feature>
<keyword evidence="3" id="KW-0132">Cell division</keyword>
<evidence type="ECO:0000256" key="8">
    <source>
        <dbReference type="SAM" id="MobiDB-lite"/>
    </source>
</evidence>
<evidence type="ECO:0000259" key="10">
    <source>
        <dbReference type="PROSITE" id="PS51779"/>
    </source>
</evidence>
<feature type="transmembrane region" description="Helical" evidence="9">
    <location>
        <begin position="122"/>
        <end position="146"/>
    </location>
</feature>
<gene>
    <name evidence="11" type="ORF">GCM10009824_00300</name>
</gene>
<keyword evidence="12" id="KW-1185">Reference proteome</keyword>
<organism evidence="11 12">
    <name type="scientific">Kocuria atrinae</name>
    <dbReference type="NCBI Taxonomy" id="592377"/>
    <lineage>
        <taxon>Bacteria</taxon>
        <taxon>Bacillati</taxon>
        <taxon>Actinomycetota</taxon>
        <taxon>Actinomycetes</taxon>
        <taxon>Micrococcales</taxon>
        <taxon>Micrococcaceae</taxon>
        <taxon>Kocuria</taxon>
    </lineage>
</organism>
<dbReference type="Pfam" id="PF08478">
    <property type="entry name" value="POTRA_1"/>
    <property type="match status" value="1"/>
</dbReference>
<evidence type="ECO:0000256" key="9">
    <source>
        <dbReference type="SAM" id="Phobius"/>
    </source>
</evidence>
<keyword evidence="4 9" id="KW-0812">Transmembrane</keyword>
<protein>
    <recommendedName>
        <fullName evidence="10">POTRA domain-containing protein</fullName>
    </recommendedName>
</protein>
<comment type="subcellular location">
    <subcellularLocation>
        <location evidence="1">Membrane</location>
    </subcellularLocation>
</comment>
<dbReference type="Pfam" id="PF03799">
    <property type="entry name" value="FtsQ_DivIB_C"/>
    <property type="match status" value="1"/>
</dbReference>
<sequence length="341" mass="37175">MVRPTPPHQPRLGWDPDSEDPQRHEPHEDGAFDDADHNGFDDTGDNDPVRVRVNDESKVSRVDTGQLQETPLPGGRFSSWRQRRKAAKAESSENDTEQDPDDPDTVVAFPRSSHRRRRRKRLLALLTALLLAALFVGIVFFSPLFATRSIDVEGARLTDPQNVEQALQRFEGVPLTRISKEEVRAAVGDVPQVKSVDVVLEPPHTITVQLHERVGVATVQEGQDMILVDSQGQQLASYGEGDRPDVPMIEGGRDVLSTNKFAAISEVLAALPASVLTQLDSASAPSESSVELTFVDGRKAIWGDSSDSELKAQVLAALASDEETAGGSEYDVSAPLHPTIK</sequence>
<dbReference type="EMBL" id="BAAAQA010000001">
    <property type="protein sequence ID" value="GAA2107674.1"/>
    <property type="molecule type" value="Genomic_DNA"/>
</dbReference>
<dbReference type="PANTHER" id="PTHR37820:SF1">
    <property type="entry name" value="CELL DIVISION PROTEIN FTSQ"/>
    <property type="match status" value="1"/>
</dbReference>
<dbReference type="PROSITE" id="PS51779">
    <property type="entry name" value="POTRA"/>
    <property type="match status" value="1"/>
</dbReference>
<feature type="compositionally biased region" description="Basic and acidic residues" evidence="8">
    <location>
        <begin position="47"/>
        <end position="61"/>
    </location>
</feature>
<reference evidence="11 12" key="1">
    <citation type="journal article" date="2019" name="Int. J. Syst. Evol. Microbiol.">
        <title>The Global Catalogue of Microorganisms (GCM) 10K type strain sequencing project: providing services to taxonomists for standard genome sequencing and annotation.</title>
        <authorList>
            <consortium name="The Broad Institute Genomics Platform"/>
            <consortium name="The Broad Institute Genome Sequencing Center for Infectious Disease"/>
            <person name="Wu L."/>
            <person name="Ma J."/>
        </authorList>
    </citation>
    <scope>NUCLEOTIDE SEQUENCE [LARGE SCALE GENOMIC DNA]</scope>
    <source>
        <strain evidence="11 12">JCM 15914</strain>
    </source>
</reference>
<dbReference type="RefSeq" id="WP_344223052.1">
    <property type="nucleotide sequence ID" value="NZ_BAAAQA010000001.1"/>
</dbReference>
<evidence type="ECO:0000313" key="12">
    <source>
        <dbReference type="Proteomes" id="UP001500166"/>
    </source>
</evidence>
<dbReference type="PANTHER" id="PTHR37820">
    <property type="entry name" value="CELL DIVISION PROTEIN DIVIB"/>
    <property type="match status" value="1"/>
</dbReference>
<feature type="compositionally biased region" description="Acidic residues" evidence="8">
    <location>
        <begin position="92"/>
        <end position="104"/>
    </location>
</feature>
<dbReference type="Gene3D" id="3.10.20.310">
    <property type="entry name" value="membrane protein fhac"/>
    <property type="match status" value="1"/>
</dbReference>
<name>A0ABN2X981_9MICC</name>
<dbReference type="InterPro" id="IPR013685">
    <property type="entry name" value="POTRA_FtsQ_type"/>
</dbReference>
<evidence type="ECO:0000256" key="7">
    <source>
        <dbReference type="ARBA" id="ARBA00023306"/>
    </source>
</evidence>
<proteinExistence type="predicted"/>
<evidence type="ECO:0000256" key="5">
    <source>
        <dbReference type="ARBA" id="ARBA00022989"/>
    </source>
</evidence>
<keyword evidence="2" id="KW-1003">Cell membrane</keyword>
<keyword evidence="7" id="KW-0131">Cell cycle</keyword>